<dbReference type="CDD" id="cd04301">
    <property type="entry name" value="NAT_SF"/>
    <property type="match status" value="1"/>
</dbReference>
<dbReference type="InterPro" id="IPR000182">
    <property type="entry name" value="GNAT_dom"/>
</dbReference>
<accession>A0A433XG66</accession>
<sequence length="196" mass="22405">MAIQDMIIGTERLALRHFETDDLDCVARYLTLPELQRYLEAPARDRADCKRALETMMRHVSLQRPGDRLSFAITERDGGALAGHVSLLWADATAAQGEMRIVIDPQFRRHGYAREAARAVIDMGFAAHGFHRIFARCDGRNQAAARLLKGLGMRLEAHYREHALFQGEWDEELHFAVLDREWRRPGNVKELSRLVA</sequence>
<dbReference type="Gene3D" id="3.40.630.30">
    <property type="match status" value="1"/>
</dbReference>
<dbReference type="SUPFAM" id="SSF55729">
    <property type="entry name" value="Acyl-CoA N-acyltransferases (Nat)"/>
    <property type="match status" value="1"/>
</dbReference>
<dbReference type="PANTHER" id="PTHR43792">
    <property type="entry name" value="GNAT FAMILY, PUTATIVE (AFU_ORTHOLOGUE AFUA_3G00765)-RELATED-RELATED"/>
    <property type="match status" value="1"/>
</dbReference>
<dbReference type="OrthoDB" id="6293260at2"/>
<feature type="domain" description="N-acetyltransferase" evidence="1">
    <location>
        <begin position="30"/>
        <end position="176"/>
    </location>
</feature>
<dbReference type="Proteomes" id="UP000281547">
    <property type="component" value="Unassembled WGS sequence"/>
</dbReference>
<keyword evidence="3" id="KW-1185">Reference proteome</keyword>
<dbReference type="InterPro" id="IPR016181">
    <property type="entry name" value="Acyl_CoA_acyltransferase"/>
</dbReference>
<keyword evidence="2" id="KW-0808">Transferase</keyword>
<gene>
    <name evidence="2" type="ORF">EMQ25_08235</name>
</gene>
<evidence type="ECO:0000313" key="3">
    <source>
        <dbReference type="Proteomes" id="UP000281547"/>
    </source>
</evidence>
<dbReference type="RefSeq" id="WP_127188056.1">
    <property type="nucleotide sequence ID" value="NZ_RZNJ01000002.1"/>
</dbReference>
<evidence type="ECO:0000259" key="1">
    <source>
        <dbReference type="PROSITE" id="PS51186"/>
    </source>
</evidence>
<dbReference type="InterPro" id="IPR051531">
    <property type="entry name" value="N-acetyltransferase"/>
</dbReference>
<name>A0A433XG66_9HYPH</name>
<dbReference type="PROSITE" id="PS51186">
    <property type="entry name" value="GNAT"/>
    <property type="match status" value="1"/>
</dbReference>
<dbReference type="EMBL" id="RZNJ01000002">
    <property type="protein sequence ID" value="RUT33101.1"/>
    <property type="molecule type" value="Genomic_DNA"/>
</dbReference>
<reference evidence="2 3" key="1">
    <citation type="journal article" date="2016" name="Int. J. Syst. Evol. Microbiol.">
        <title>Arsenicitalea aurantiaca gen. nov., sp. nov., a new member of the family Hyphomicrobiaceae, isolated from high-arsenic sediment.</title>
        <authorList>
            <person name="Mu Y."/>
            <person name="Zhou L."/>
            <person name="Zeng X.C."/>
            <person name="Liu L."/>
            <person name="Pan Y."/>
            <person name="Chen X."/>
            <person name="Wang J."/>
            <person name="Li S."/>
            <person name="Li W.J."/>
            <person name="Wang Y."/>
        </authorList>
    </citation>
    <scope>NUCLEOTIDE SEQUENCE [LARGE SCALE GENOMIC DNA]</scope>
    <source>
        <strain evidence="2 3">42-50</strain>
    </source>
</reference>
<dbReference type="Pfam" id="PF13302">
    <property type="entry name" value="Acetyltransf_3"/>
    <property type="match status" value="1"/>
</dbReference>
<proteinExistence type="predicted"/>
<dbReference type="GO" id="GO:0016747">
    <property type="term" value="F:acyltransferase activity, transferring groups other than amino-acyl groups"/>
    <property type="evidence" value="ECO:0007669"/>
    <property type="project" value="InterPro"/>
</dbReference>
<dbReference type="AlphaFoldDB" id="A0A433XG66"/>
<evidence type="ECO:0000313" key="2">
    <source>
        <dbReference type="EMBL" id="RUT33101.1"/>
    </source>
</evidence>
<organism evidence="2 3">
    <name type="scientific">Arsenicitalea aurantiaca</name>
    <dbReference type="NCBI Taxonomy" id="1783274"/>
    <lineage>
        <taxon>Bacteria</taxon>
        <taxon>Pseudomonadati</taxon>
        <taxon>Pseudomonadota</taxon>
        <taxon>Alphaproteobacteria</taxon>
        <taxon>Hyphomicrobiales</taxon>
        <taxon>Devosiaceae</taxon>
        <taxon>Arsenicitalea</taxon>
    </lineage>
</organism>
<comment type="caution">
    <text evidence="2">The sequence shown here is derived from an EMBL/GenBank/DDBJ whole genome shotgun (WGS) entry which is preliminary data.</text>
</comment>
<protein>
    <submittedName>
        <fullName evidence="2">N-acetyltransferase</fullName>
    </submittedName>
</protein>